<protein>
    <submittedName>
        <fullName evidence="1">Biliverdin-producing heme oxygenase</fullName>
    </submittedName>
</protein>
<dbReference type="InterPro" id="IPR016084">
    <property type="entry name" value="Haem_Oase-like_multi-hlx"/>
</dbReference>
<dbReference type="CDD" id="cd19166">
    <property type="entry name" value="HemeO-bac"/>
    <property type="match status" value="1"/>
</dbReference>
<dbReference type="AlphaFoldDB" id="A0A7G9L4I6"/>
<dbReference type="EMBL" id="CP060697">
    <property type="protein sequence ID" value="QNM83535.1"/>
    <property type="molecule type" value="Genomic_DNA"/>
</dbReference>
<evidence type="ECO:0000313" key="1">
    <source>
        <dbReference type="EMBL" id="QNM83535.1"/>
    </source>
</evidence>
<evidence type="ECO:0000313" key="2">
    <source>
        <dbReference type="Proteomes" id="UP000515861"/>
    </source>
</evidence>
<dbReference type="Proteomes" id="UP000515861">
    <property type="component" value="Chromosome"/>
</dbReference>
<keyword evidence="2" id="KW-1185">Reference proteome</keyword>
<dbReference type="KEGG" id="ssau:H8M03_04175"/>
<dbReference type="RefSeq" id="WP_187480490.1">
    <property type="nucleotide sequence ID" value="NZ_CP060697.1"/>
</dbReference>
<reference evidence="1 2" key="1">
    <citation type="submission" date="2020-08" db="EMBL/GenBank/DDBJ databases">
        <title>Sphingomonas sp. sand1-3 16S ribosomal RNA gene Genome sequencing and assembly.</title>
        <authorList>
            <person name="Kang M."/>
        </authorList>
    </citation>
    <scope>NUCLEOTIDE SEQUENCE [LARGE SCALE GENOMIC DNA]</scope>
    <source>
        <strain evidence="2">sand1-3</strain>
    </source>
</reference>
<proteinExistence type="predicted"/>
<gene>
    <name evidence="1" type="ORF">H8M03_04175</name>
</gene>
<accession>A0A7G9L4I6</accession>
<dbReference type="Gene3D" id="1.20.910.10">
    <property type="entry name" value="Heme oxygenase-like"/>
    <property type="match status" value="1"/>
</dbReference>
<name>A0A7G9L4I6_9SPHN</name>
<dbReference type="SUPFAM" id="SSF48613">
    <property type="entry name" value="Heme oxygenase-like"/>
    <property type="match status" value="1"/>
</dbReference>
<sequence>MTPRQALKAATDDVHHLLDTMLSGLTLSNPADYRRFLLIQARVVPPLERALDAFGMADHVPGWAEHRRAGLLQQDLAQLGEPMPAEVRIDPFETLGQALGAAYVLEGSRLGGRILERNVGPEMPTTFLHPKEQKAAWPALVDTIDTGLYADGLEEAKSAARQCFVAFLGVAREAGLQ</sequence>
<organism evidence="1 2">
    <name type="scientific">Sphingomonas sabuli</name>
    <dbReference type="NCBI Taxonomy" id="2764186"/>
    <lineage>
        <taxon>Bacteria</taxon>
        <taxon>Pseudomonadati</taxon>
        <taxon>Pseudomonadota</taxon>
        <taxon>Alphaproteobacteria</taxon>
        <taxon>Sphingomonadales</taxon>
        <taxon>Sphingomonadaceae</taxon>
        <taxon>Sphingomonas</taxon>
    </lineage>
</organism>